<evidence type="ECO:0000256" key="3">
    <source>
        <dbReference type="SAM" id="Phobius"/>
    </source>
</evidence>
<evidence type="ECO:0000313" key="5">
    <source>
        <dbReference type="EMBL" id="KAF5372089.1"/>
    </source>
</evidence>
<dbReference type="EMBL" id="JAACJM010000006">
    <property type="protein sequence ID" value="KAF5372089.1"/>
    <property type="molecule type" value="Genomic_DNA"/>
</dbReference>
<feature type="coiled-coil region" evidence="1">
    <location>
        <begin position="348"/>
        <end position="391"/>
    </location>
</feature>
<feature type="compositionally biased region" description="Low complexity" evidence="2">
    <location>
        <begin position="142"/>
        <end position="157"/>
    </location>
</feature>
<dbReference type="Proteomes" id="UP000559256">
    <property type="component" value="Unassembled WGS sequence"/>
</dbReference>
<reference evidence="5 6" key="1">
    <citation type="journal article" date="2020" name="ISME J.">
        <title>Uncovering the hidden diversity of litter-decomposition mechanisms in mushroom-forming fungi.</title>
        <authorList>
            <person name="Floudas D."/>
            <person name="Bentzer J."/>
            <person name="Ahren D."/>
            <person name="Johansson T."/>
            <person name="Persson P."/>
            <person name="Tunlid A."/>
        </authorList>
    </citation>
    <scope>NUCLEOTIDE SEQUENCE [LARGE SCALE GENOMIC DNA]</scope>
    <source>
        <strain evidence="5 6">CBS 291.85</strain>
    </source>
</reference>
<feature type="chain" id="PRO_5034592238" evidence="4">
    <location>
        <begin position="23"/>
        <end position="410"/>
    </location>
</feature>
<evidence type="ECO:0000256" key="1">
    <source>
        <dbReference type="SAM" id="Coils"/>
    </source>
</evidence>
<keyword evidence="3" id="KW-1133">Transmembrane helix</keyword>
<evidence type="ECO:0000256" key="2">
    <source>
        <dbReference type="SAM" id="MobiDB-lite"/>
    </source>
</evidence>
<gene>
    <name evidence="5" type="ORF">D9758_004962</name>
</gene>
<feature type="compositionally biased region" description="Polar residues" evidence="2">
    <location>
        <begin position="129"/>
        <end position="141"/>
    </location>
</feature>
<feature type="region of interest" description="Disordered" evidence="2">
    <location>
        <begin position="114"/>
        <end position="157"/>
    </location>
</feature>
<protein>
    <submittedName>
        <fullName evidence="5">Uncharacterized protein</fullName>
    </submittedName>
</protein>
<dbReference type="AlphaFoldDB" id="A0A8H5GW62"/>
<name>A0A8H5GW62_9AGAR</name>
<keyword evidence="4" id="KW-0732">Signal</keyword>
<feature type="compositionally biased region" description="Polar residues" evidence="2">
    <location>
        <begin position="338"/>
        <end position="348"/>
    </location>
</feature>
<keyword evidence="6" id="KW-1185">Reference proteome</keyword>
<keyword evidence="3" id="KW-0812">Transmembrane</keyword>
<sequence length="410" mass="44906">MILRMIYTSVIAVLFLVQIVHSLDVQFASLPETITPGAAVVINWKDSGTPEWELEFLQNNPSNSAANPVALLKNPSGAITLTVPTNASPGTLQLVAVALGSALTTVTASPDPLVVQSASSTPAPPNTEALFSSTFTPDGNDSSISNTSPVPSVTSTSVDGADFAGKRTRLSVVLPSVIGAVLVSPVLCFVLWRYVRKRRSKEDSGIPIAIIDNTGSRSSFTQPRPYDLKPEFSSNNLLPVIRQPFPGERESMRPFHLPANISLMDRTAGLFTRLPWNQPPSSLERPHPYELKPEDFGPIPSRQRQSVLSFVETNVQASSSTLTHFRSRSESSILIRSPTAQSNSTSRQLRLQEEADQMRARLSALARDAARSEVQEDMHRMRDHIERLETLVMSNWARGLTDEPPPMYRA</sequence>
<accession>A0A8H5GW62</accession>
<evidence type="ECO:0000313" key="6">
    <source>
        <dbReference type="Proteomes" id="UP000559256"/>
    </source>
</evidence>
<keyword evidence="3" id="KW-0472">Membrane</keyword>
<feature type="signal peptide" evidence="4">
    <location>
        <begin position="1"/>
        <end position="22"/>
    </location>
</feature>
<feature type="region of interest" description="Disordered" evidence="2">
    <location>
        <begin position="328"/>
        <end position="348"/>
    </location>
</feature>
<comment type="caution">
    <text evidence="5">The sequence shown here is derived from an EMBL/GenBank/DDBJ whole genome shotgun (WGS) entry which is preliminary data.</text>
</comment>
<feature type="transmembrane region" description="Helical" evidence="3">
    <location>
        <begin position="172"/>
        <end position="192"/>
    </location>
</feature>
<organism evidence="5 6">
    <name type="scientific">Tetrapyrgos nigripes</name>
    <dbReference type="NCBI Taxonomy" id="182062"/>
    <lineage>
        <taxon>Eukaryota</taxon>
        <taxon>Fungi</taxon>
        <taxon>Dikarya</taxon>
        <taxon>Basidiomycota</taxon>
        <taxon>Agaricomycotina</taxon>
        <taxon>Agaricomycetes</taxon>
        <taxon>Agaricomycetidae</taxon>
        <taxon>Agaricales</taxon>
        <taxon>Marasmiineae</taxon>
        <taxon>Marasmiaceae</taxon>
        <taxon>Tetrapyrgos</taxon>
    </lineage>
</organism>
<proteinExistence type="predicted"/>
<evidence type="ECO:0000256" key="4">
    <source>
        <dbReference type="SAM" id="SignalP"/>
    </source>
</evidence>
<keyword evidence="1" id="KW-0175">Coiled coil</keyword>